<evidence type="ECO:0000313" key="4">
    <source>
        <dbReference type="Proteomes" id="UP001149165"/>
    </source>
</evidence>
<comment type="caution">
    <text evidence="3">The sequence shown here is derived from an EMBL/GenBank/DDBJ whole genome shotgun (WGS) entry which is preliminary data.</text>
</comment>
<proteinExistence type="predicted"/>
<dbReference type="OrthoDB" id="5422958at2759"/>
<dbReference type="EMBL" id="JAPQKH010000006">
    <property type="protein sequence ID" value="KAJ5093711.1"/>
    <property type="molecule type" value="Genomic_DNA"/>
</dbReference>
<feature type="domain" description="Gag1-like clamp" evidence="2">
    <location>
        <begin position="90"/>
        <end position="335"/>
    </location>
</feature>
<name>A0A9W9F508_9EURO</name>
<dbReference type="PANTHER" id="PTHR28065">
    <property type="entry name" value="FREQUENIN"/>
    <property type="match status" value="1"/>
</dbReference>
<dbReference type="PANTHER" id="PTHR28065:SF1">
    <property type="entry name" value="DUF4050 DOMAIN-CONTAINING PROTEIN"/>
    <property type="match status" value="1"/>
</dbReference>
<gene>
    <name evidence="3" type="ORF">N7456_009572</name>
</gene>
<dbReference type="AlphaFoldDB" id="A0A9W9F508"/>
<protein>
    <recommendedName>
        <fullName evidence="2">Gag1-like clamp domain-containing protein</fullName>
    </recommendedName>
</protein>
<organism evidence="3 4">
    <name type="scientific">Penicillium angulare</name>
    <dbReference type="NCBI Taxonomy" id="116970"/>
    <lineage>
        <taxon>Eukaryota</taxon>
        <taxon>Fungi</taxon>
        <taxon>Dikarya</taxon>
        <taxon>Ascomycota</taxon>
        <taxon>Pezizomycotina</taxon>
        <taxon>Eurotiomycetes</taxon>
        <taxon>Eurotiomycetidae</taxon>
        <taxon>Eurotiales</taxon>
        <taxon>Aspergillaceae</taxon>
        <taxon>Penicillium</taxon>
    </lineage>
</organism>
<feature type="region of interest" description="Disordered" evidence="1">
    <location>
        <begin position="129"/>
        <end position="268"/>
    </location>
</feature>
<feature type="compositionally biased region" description="Basic and acidic residues" evidence="1">
    <location>
        <begin position="202"/>
        <end position="234"/>
    </location>
</feature>
<evidence type="ECO:0000256" key="1">
    <source>
        <dbReference type="SAM" id="MobiDB-lite"/>
    </source>
</evidence>
<evidence type="ECO:0000313" key="3">
    <source>
        <dbReference type="EMBL" id="KAJ5093711.1"/>
    </source>
</evidence>
<feature type="compositionally biased region" description="Polar residues" evidence="1">
    <location>
        <begin position="137"/>
        <end position="149"/>
    </location>
</feature>
<feature type="region of interest" description="Disordered" evidence="1">
    <location>
        <begin position="384"/>
        <end position="408"/>
    </location>
</feature>
<sequence length="408" mass="45100">MTDSRDTAIRDAKRFVREVVRNDWEFTADPDGKNYISLPPSTHPINTLYQNREVSEWRCREFDSSGSELEPPSSDDDSESDSVRNPGDPAIDLRRKRRRQMDEEMTWNEGLRMWMARRDIWSGARTRRQIRAHEKNQASANTQINNSGQADAKSLDSGVGADIAPPQIPCAGSSPHSDHQSQNGIIDASGLAKKTETSLSIAEREKNDELQRRQDQEEDHSTAPDEEIKRKESTESTGITEPDSHAASGPALTKYPTIDDDDELESDEEYDEPLIPVAPPFISADNPVRATITPSIYPSIYTKVVVQGMTPTVPVNLADLTKAMVQGWKADGQWPPKPAVSNIVLADDCSVPKKSSDNAEGNPQSRRKNSITNAMRKVFHLGSHPFHRRGSSQDAGNSATTGNSGSVI</sequence>
<feature type="compositionally biased region" description="Acidic residues" evidence="1">
    <location>
        <begin position="258"/>
        <end position="268"/>
    </location>
</feature>
<accession>A0A9W9F508</accession>
<dbReference type="InterPro" id="IPR053274">
    <property type="entry name" value="Fluconazole_resistance"/>
</dbReference>
<feature type="region of interest" description="Disordered" evidence="1">
    <location>
        <begin position="60"/>
        <end position="97"/>
    </location>
</feature>
<dbReference type="InterPro" id="IPR025124">
    <property type="entry name" value="Gag1-like_clamp"/>
</dbReference>
<dbReference type="Proteomes" id="UP001149165">
    <property type="component" value="Unassembled WGS sequence"/>
</dbReference>
<keyword evidence="4" id="KW-1185">Reference proteome</keyword>
<evidence type="ECO:0000259" key="2">
    <source>
        <dbReference type="Pfam" id="PF13259"/>
    </source>
</evidence>
<dbReference type="Pfam" id="PF13259">
    <property type="entry name" value="clamp_Gag1-like"/>
    <property type="match status" value="1"/>
</dbReference>
<reference evidence="3" key="1">
    <citation type="submission" date="2022-11" db="EMBL/GenBank/DDBJ databases">
        <authorList>
            <person name="Petersen C."/>
        </authorList>
    </citation>
    <scope>NUCLEOTIDE SEQUENCE</scope>
    <source>
        <strain evidence="3">IBT 30069</strain>
    </source>
</reference>
<feature type="region of interest" description="Disordered" evidence="1">
    <location>
        <begin position="351"/>
        <end position="371"/>
    </location>
</feature>
<reference evidence="3" key="2">
    <citation type="journal article" date="2023" name="IMA Fungus">
        <title>Comparative genomic study of the Penicillium genus elucidates a diverse pangenome and 15 lateral gene transfer events.</title>
        <authorList>
            <person name="Petersen C."/>
            <person name="Sorensen T."/>
            <person name="Nielsen M.R."/>
            <person name="Sondergaard T.E."/>
            <person name="Sorensen J.L."/>
            <person name="Fitzpatrick D.A."/>
            <person name="Frisvad J.C."/>
            <person name="Nielsen K.L."/>
        </authorList>
    </citation>
    <scope>NUCLEOTIDE SEQUENCE</scope>
    <source>
        <strain evidence="3">IBT 30069</strain>
    </source>
</reference>
<feature type="compositionally biased region" description="Polar residues" evidence="1">
    <location>
        <begin position="392"/>
        <end position="408"/>
    </location>
</feature>